<evidence type="ECO:0000313" key="2">
    <source>
        <dbReference type="EMBL" id="RWS32019.1"/>
    </source>
</evidence>
<dbReference type="VEuPathDB" id="VectorBase:LDEU000022"/>
<dbReference type="PROSITE" id="PS50835">
    <property type="entry name" value="IG_LIKE"/>
    <property type="match status" value="1"/>
</dbReference>
<dbReference type="SMART" id="SM00408">
    <property type="entry name" value="IGc2"/>
    <property type="match status" value="1"/>
</dbReference>
<dbReference type="SMART" id="SM00409">
    <property type="entry name" value="IG"/>
    <property type="match status" value="1"/>
</dbReference>
<dbReference type="STRING" id="299467.A0A443SWX0"/>
<reference evidence="2 3" key="1">
    <citation type="journal article" date="2018" name="Gigascience">
        <title>Genomes of trombidid mites reveal novel predicted allergens and laterally-transferred genes associated with secondary metabolism.</title>
        <authorList>
            <person name="Dong X."/>
            <person name="Chaisiri K."/>
            <person name="Xia D."/>
            <person name="Armstrong S.D."/>
            <person name="Fang Y."/>
            <person name="Donnelly M.J."/>
            <person name="Kadowaki T."/>
            <person name="McGarry J.W."/>
            <person name="Darby A.C."/>
            <person name="Makepeace B.L."/>
        </authorList>
    </citation>
    <scope>NUCLEOTIDE SEQUENCE [LARGE SCALE GENOMIC DNA]</scope>
    <source>
        <strain evidence="2">UoL-UT</strain>
    </source>
</reference>
<feature type="domain" description="Ig-like" evidence="1">
    <location>
        <begin position="55"/>
        <end position="146"/>
    </location>
</feature>
<gene>
    <name evidence="2" type="ORF">B4U80_11634</name>
</gene>
<dbReference type="InterPro" id="IPR007110">
    <property type="entry name" value="Ig-like_dom"/>
</dbReference>
<keyword evidence="3" id="KW-1185">Reference proteome</keyword>
<accession>A0A443SWX0</accession>
<dbReference type="SUPFAM" id="SSF48726">
    <property type="entry name" value="Immunoglobulin"/>
    <property type="match status" value="1"/>
</dbReference>
<dbReference type="Gene3D" id="2.60.40.10">
    <property type="entry name" value="Immunoglobulins"/>
    <property type="match status" value="2"/>
</dbReference>
<dbReference type="PANTHER" id="PTHR23278:SF19">
    <property type="entry name" value="OBSCURIN"/>
    <property type="match status" value="1"/>
</dbReference>
<evidence type="ECO:0000259" key="1">
    <source>
        <dbReference type="PROSITE" id="PS50835"/>
    </source>
</evidence>
<organism evidence="2 3">
    <name type="scientific">Leptotrombidium deliense</name>
    <dbReference type="NCBI Taxonomy" id="299467"/>
    <lineage>
        <taxon>Eukaryota</taxon>
        <taxon>Metazoa</taxon>
        <taxon>Ecdysozoa</taxon>
        <taxon>Arthropoda</taxon>
        <taxon>Chelicerata</taxon>
        <taxon>Arachnida</taxon>
        <taxon>Acari</taxon>
        <taxon>Acariformes</taxon>
        <taxon>Trombidiformes</taxon>
        <taxon>Prostigmata</taxon>
        <taxon>Anystina</taxon>
        <taxon>Parasitengona</taxon>
        <taxon>Trombiculoidea</taxon>
        <taxon>Trombiculidae</taxon>
        <taxon>Leptotrombidium</taxon>
    </lineage>
</organism>
<dbReference type="AlphaFoldDB" id="A0A443SWX0"/>
<protein>
    <recommendedName>
        <fullName evidence="1">Ig-like domain-containing protein</fullName>
    </recommendedName>
</protein>
<dbReference type="InterPro" id="IPR003599">
    <property type="entry name" value="Ig_sub"/>
</dbReference>
<dbReference type="Pfam" id="PF13927">
    <property type="entry name" value="Ig_3"/>
    <property type="match status" value="1"/>
</dbReference>
<dbReference type="InterPro" id="IPR036179">
    <property type="entry name" value="Ig-like_dom_sf"/>
</dbReference>
<evidence type="ECO:0000313" key="3">
    <source>
        <dbReference type="Proteomes" id="UP000288716"/>
    </source>
</evidence>
<proteinExistence type="predicted"/>
<dbReference type="OrthoDB" id="10006996at2759"/>
<dbReference type="InterPro" id="IPR003598">
    <property type="entry name" value="Ig_sub2"/>
</dbReference>
<name>A0A443SWX0_9ACAR</name>
<dbReference type="PANTHER" id="PTHR23278">
    <property type="entry name" value="SIDESTEP PROTEIN"/>
    <property type="match status" value="1"/>
</dbReference>
<dbReference type="Proteomes" id="UP000288716">
    <property type="component" value="Unassembled WGS sequence"/>
</dbReference>
<dbReference type="EMBL" id="NCKV01000003">
    <property type="protein sequence ID" value="RWS32019.1"/>
    <property type="molecule type" value="Genomic_DNA"/>
</dbReference>
<dbReference type="InterPro" id="IPR013783">
    <property type="entry name" value="Ig-like_fold"/>
</dbReference>
<sequence>MYFIVKSGDQQLSTNITIMVRQQQNGQHLTCTAENPKITDSGLSDQLKLDIHYAPQLSLKFGSSSVSPQSVNEGNDVYFDCQIDANPSPKTAIIWRLNGIVLRQRQQGIIQSNQSLVLQTVTRTHSGTYECECSNEYGSATSNSIDLRVRFAPVCKTNAISILNYAPHASQHFGSIECIAKNEVGLQRKPCVFAIVAAGLTLDWCSTNGIEWCSLTNYSSFAAPPLFPFNCELVNQSYNTLVILCVYKTHSNARLHSSSRTQQNVYIYPRTLYVCEVYQTINSYLVANVSTSYTQRSSLSNQFDRDAKQKITLFSCYKLDVGGNHNLQFVVTDLQSATRFKLKLYAQNAKGKSGDVWLKAETSHER</sequence>
<comment type="caution">
    <text evidence="2">The sequence shown here is derived from an EMBL/GenBank/DDBJ whole genome shotgun (WGS) entry which is preliminary data.</text>
</comment>